<evidence type="ECO:0000313" key="1">
    <source>
        <dbReference type="EMBL" id="QHW01039.1"/>
    </source>
</evidence>
<dbReference type="KEGG" id="senf:GJR95_41080"/>
<proteinExistence type="predicted"/>
<organism evidence="1 2">
    <name type="scientific">Spirosoma endbachense</name>
    <dbReference type="NCBI Taxonomy" id="2666025"/>
    <lineage>
        <taxon>Bacteria</taxon>
        <taxon>Pseudomonadati</taxon>
        <taxon>Bacteroidota</taxon>
        <taxon>Cytophagia</taxon>
        <taxon>Cytophagales</taxon>
        <taxon>Cytophagaceae</taxon>
        <taxon>Spirosoma</taxon>
    </lineage>
</organism>
<sequence>MQPLKFLFQTFIEPFCTTLDYATASGGFRDDEIPLMARNYDGIERRFMSYKQEHPNDTVLYRLYRINPIMFWEWGDMVTKPKYRLPYLNPKDIPMNTSQ</sequence>
<dbReference type="EMBL" id="CP045997">
    <property type="protein sequence ID" value="QHW01039.1"/>
    <property type="molecule type" value="Genomic_DNA"/>
</dbReference>
<gene>
    <name evidence="1" type="ORF">GJR95_41080</name>
</gene>
<reference evidence="1 2" key="1">
    <citation type="submission" date="2019-11" db="EMBL/GenBank/DDBJ databases">
        <title>Spirosoma endbachense sp. nov., isolated from a natural salt meadow.</title>
        <authorList>
            <person name="Rojas J."/>
            <person name="Ambika Manirajan B."/>
            <person name="Ratering S."/>
            <person name="Suarez C."/>
            <person name="Geissler-Plaum R."/>
            <person name="Schnell S."/>
        </authorList>
    </citation>
    <scope>NUCLEOTIDE SEQUENCE [LARGE SCALE GENOMIC DNA]</scope>
    <source>
        <strain evidence="1 2">I-24</strain>
    </source>
</reference>
<dbReference type="RefSeq" id="WP_162391432.1">
    <property type="nucleotide sequence ID" value="NZ_CP045997.1"/>
</dbReference>
<accession>A0A6P1W8Z9</accession>
<dbReference type="AlphaFoldDB" id="A0A6P1W8Z9"/>
<protein>
    <submittedName>
        <fullName evidence="1">Uncharacterized protein</fullName>
    </submittedName>
</protein>
<keyword evidence="2" id="KW-1185">Reference proteome</keyword>
<evidence type="ECO:0000313" key="2">
    <source>
        <dbReference type="Proteomes" id="UP000464577"/>
    </source>
</evidence>
<name>A0A6P1W8Z9_9BACT</name>
<dbReference type="Proteomes" id="UP000464577">
    <property type="component" value="Chromosome"/>
</dbReference>